<feature type="region of interest" description="Disordered" evidence="2">
    <location>
        <begin position="298"/>
        <end position="369"/>
    </location>
</feature>
<evidence type="ECO:0000313" key="4">
    <source>
        <dbReference type="Proteomes" id="UP001205105"/>
    </source>
</evidence>
<accession>A0AAD5DT32</accession>
<feature type="region of interest" description="Disordered" evidence="2">
    <location>
        <begin position="25"/>
        <end position="81"/>
    </location>
</feature>
<organism evidence="3 4">
    <name type="scientific">Chlorella ohadii</name>
    <dbReference type="NCBI Taxonomy" id="2649997"/>
    <lineage>
        <taxon>Eukaryota</taxon>
        <taxon>Viridiplantae</taxon>
        <taxon>Chlorophyta</taxon>
        <taxon>core chlorophytes</taxon>
        <taxon>Trebouxiophyceae</taxon>
        <taxon>Chlorellales</taxon>
        <taxon>Chlorellaceae</taxon>
        <taxon>Chlorella clade</taxon>
        <taxon>Chlorella</taxon>
    </lineage>
</organism>
<evidence type="ECO:0000256" key="1">
    <source>
        <dbReference type="SAM" id="Coils"/>
    </source>
</evidence>
<comment type="caution">
    <text evidence="3">The sequence shown here is derived from an EMBL/GenBank/DDBJ whole genome shotgun (WGS) entry which is preliminary data.</text>
</comment>
<reference evidence="3" key="1">
    <citation type="submission" date="2020-11" db="EMBL/GenBank/DDBJ databases">
        <title>Chlorella ohadii genome sequencing and assembly.</title>
        <authorList>
            <person name="Murik O."/>
            <person name="Treves H."/>
            <person name="Kedem I."/>
            <person name="Shotland Y."/>
            <person name="Kaplan A."/>
        </authorList>
    </citation>
    <scope>NUCLEOTIDE SEQUENCE</scope>
    <source>
        <strain evidence="3">1</strain>
    </source>
</reference>
<gene>
    <name evidence="3" type="ORF">COHA_002395</name>
</gene>
<feature type="compositionally biased region" description="Gly residues" evidence="2">
    <location>
        <begin position="234"/>
        <end position="254"/>
    </location>
</feature>
<dbReference type="EMBL" id="JADXDR010000035">
    <property type="protein sequence ID" value="KAI7843842.1"/>
    <property type="molecule type" value="Genomic_DNA"/>
</dbReference>
<dbReference type="Proteomes" id="UP001205105">
    <property type="component" value="Unassembled WGS sequence"/>
</dbReference>
<protein>
    <submittedName>
        <fullName evidence="3">Uncharacterized protein</fullName>
    </submittedName>
</protein>
<name>A0AAD5DT32_9CHLO</name>
<evidence type="ECO:0000256" key="2">
    <source>
        <dbReference type="SAM" id="MobiDB-lite"/>
    </source>
</evidence>
<sequence length="369" mass="40554">MAALVAAHHSCSIMPFVPGPFGLQRQRDEQSQWAAAAQQLLRSHGHGLPQSTSPQDPQQRLPPLPSPGGVPRRPASLDLQPSNDLCRTFASLQADLGVIDQRQHDWEARWAAHQAGLAQEQSQWETRRAAEQWSWEMRRQAEEQAWRQARQQQEEAWLEKRRQEEREWLDKRRREEQEQREARQRAEQQWQRECQALQLQQQQVTVEVRQLPQVGAAGRPAFALPQGKPPASYSGGGNGEGASGSGSGTSGSGSCGLPPPPLPAVLEGDSMQMDLLSFDSFDFMEMARELGLASPMPSLQVLSGDPQQAQQRPRSALGALRNPGCVPQPFSPLPVQQPVGSAPGQPLAAGLEQQAQRAQRAAGVSPASF</sequence>
<feature type="region of interest" description="Disordered" evidence="2">
    <location>
        <begin position="219"/>
        <end position="264"/>
    </location>
</feature>
<feature type="coiled-coil region" evidence="1">
    <location>
        <begin position="158"/>
        <end position="193"/>
    </location>
</feature>
<keyword evidence="4" id="KW-1185">Reference proteome</keyword>
<keyword evidence="1" id="KW-0175">Coiled coil</keyword>
<dbReference type="AlphaFoldDB" id="A0AAD5DT32"/>
<feature type="compositionally biased region" description="Low complexity" evidence="2">
    <location>
        <begin position="347"/>
        <end position="363"/>
    </location>
</feature>
<evidence type="ECO:0000313" key="3">
    <source>
        <dbReference type="EMBL" id="KAI7843842.1"/>
    </source>
</evidence>
<proteinExistence type="predicted"/>